<dbReference type="EMBL" id="JACHEB010000005">
    <property type="protein sequence ID" value="MBB5328933.1"/>
    <property type="molecule type" value="Genomic_DNA"/>
</dbReference>
<dbReference type="Pfam" id="PF03544">
    <property type="entry name" value="TonB_C"/>
    <property type="match status" value="1"/>
</dbReference>
<dbReference type="InterPro" id="IPR037682">
    <property type="entry name" value="TonB_C"/>
</dbReference>
<evidence type="ECO:0000256" key="2">
    <source>
        <dbReference type="ARBA" id="ARBA00022692"/>
    </source>
</evidence>
<feature type="transmembrane region" description="Helical" evidence="5">
    <location>
        <begin position="12"/>
        <end position="32"/>
    </location>
</feature>
<comment type="subcellular location">
    <subcellularLocation>
        <location evidence="1">Membrane</location>
        <topology evidence="1">Single-pass membrane protein</topology>
    </subcellularLocation>
</comment>
<dbReference type="GO" id="GO:0055085">
    <property type="term" value="P:transmembrane transport"/>
    <property type="evidence" value="ECO:0007669"/>
    <property type="project" value="InterPro"/>
</dbReference>
<proteinExistence type="predicted"/>
<reference evidence="7 8" key="1">
    <citation type="submission" date="2020-08" db="EMBL/GenBank/DDBJ databases">
        <title>Genomic Encyclopedia of Type Strains, Phase IV (KMG-V): Genome sequencing to study the core and pangenomes of soil and plant-associated prokaryotes.</title>
        <authorList>
            <person name="Whitman W."/>
        </authorList>
    </citation>
    <scope>NUCLEOTIDE SEQUENCE [LARGE SCALE GENOMIC DNA]</scope>
    <source>
        <strain evidence="7 8">X5P2</strain>
    </source>
</reference>
<dbReference type="Gene3D" id="3.30.2010.10">
    <property type="entry name" value="Metalloproteases ('zincins'), catalytic domain"/>
    <property type="match status" value="1"/>
</dbReference>
<dbReference type="RefSeq" id="WP_183976939.1">
    <property type="nucleotide sequence ID" value="NZ_JACHEB010000005.1"/>
</dbReference>
<dbReference type="Pfam" id="PF05569">
    <property type="entry name" value="Peptidase_M56"/>
    <property type="match status" value="1"/>
</dbReference>
<dbReference type="PANTHER" id="PTHR34978">
    <property type="entry name" value="POSSIBLE SENSOR-TRANSDUCER PROTEIN BLAR"/>
    <property type="match status" value="1"/>
</dbReference>
<evidence type="ECO:0000313" key="7">
    <source>
        <dbReference type="EMBL" id="MBB5328933.1"/>
    </source>
</evidence>
<feature type="domain" description="TonB C-terminal" evidence="6">
    <location>
        <begin position="359"/>
        <end position="449"/>
    </location>
</feature>
<dbReference type="InterPro" id="IPR052173">
    <property type="entry name" value="Beta-lactam_resp_regulator"/>
</dbReference>
<dbReference type="InterPro" id="IPR006260">
    <property type="entry name" value="TonB/TolA_C"/>
</dbReference>
<keyword evidence="2 5" id="KW-0812">Transmembrane</keyword>
<evidence type="ECO:0000256" key="5">
    <source>
        <dbReference type="SAM" id="Phobius"/>
    </source>
</evidence>
<evidence type="ECO:0000313" key="8">
    <source>
        <dbReference type="Proteomes" id="UP000535182"/>
    </source>
</evidence>
<sequence>MNALESWTLGYLLNSIWQVPMIFAAGWIAARILRQSGPRMEHRVWVIAMMVEVFLPACRIRPSDLIHEVLRMVLRGSGAVHDEVRVAIGAGISSGVEMLRVPKSVLAAAVLGYGCSLLYFAGRLGWRLWSTWLMEREAERMVLASGPMTRWNRWGSVFGCEQAEVAVSGMIFGPVTVGIRNSVMIVPPGFLEKITDEDLDAVMAHEFAHIQRRDFAKNLAYGLLSLPVAYHPLLWLTRSRVAESREMVCDAMAAKAVAGSESYARSLLRLASLLVNNEPDRTLHAIGIFDANSFERRVMTLSEERADVRGVRRFVMTAVCGVAGLVMCASALALRVEVSGPAMTSTAQGTNSARLTIPILKNDAVYKRPPVYPVEAKATKNTLNGPVVLAVTIDENGVPTDVHMKKSLRADYDESALTAVKEWRWNPYLLNGNPVAVDTTVTVNYLLGK</sequence>
<evidence type="ECO:0000256" key="3">
    <source>
        <dbReference type="ARBA" id="ARBA00022989"/>
    </source>
</evidence>
<dbReference type="InterPro" id="IPR008756">
    <property type="entry name" value="Peptidase_M56"/>
</dbReference>
<dbReference type="AlphaFoldDB" id="A0A9X0QER0"/>
<dbReference type="Gene3D" id="3.30.1150.10">
    <property type="match status" value="1"/>
</dbReference>
<protein>
    <submittedName>
        <fullName evidence="7">TonB family protein</fullName>
    </submittedName>
</protein>
<comment type="caution">
    <text evidence="7">The sequence shown here is derived from an EMBL/GenBank/DDBJ whole genome shotgun (WGS) entry which is preliminary data.</text>
</comment>
<dbReference type="Proteomes" id="UP000535182">
    <property type="component" value="Unassembled WGS sequence"/>
</dbReference>
<dbReference type="NCBIfam" id="TIGR01352">
    <property type="entry name" value="tonB_Cterm"/>
    <property type="match status" value="1"/>
</dbReference>
<dbReference type="GO" id="GO:0016020">
    <property type="term" value="C:membrane"/>
    <property type="evidence" value="ECO:0007669"/>
    <property type="project" value="UniProtKB-SubCell"/>
</dbReference>
<keyword evidence="4 5" id="KW-0472">Membrane</keyword>
<dbReference type="SUPFAM" id="SSF74653">
    <property type="entry name" value="TolA/TonB C-terminal domain"/>
    <property type="match status" value="1"/>
</dbReference>
<gene>
    <name evidence="7" type="ORF">HDF14_002549</name>
</gene>
<dbReference type="PANTHER" id="PTHR34978:SF3">
    <property type="entry name" value="SLR0241 PROTEIN"/>
    <property type="match status" value="1"/>
</dbReference>
<organism evidence="7 8">
    <name type="scientific">Tunturiibacter gelidiferens</name>
    <dbReference type="NCBI Taxonomy" id="3069689"/>
    <lineage>
        <taxon>Bacteria</taxon>
        <taxon>Pseudomonadati</taxon>
        <taxon>Acidobacteriota</taxon>
        <taxon>Terriglobia</taxon>
        <taxon>Terriglobales</taxon>
        <taxon>Acidobacteriaceae</taxon>
        <taxon>Tunturiibacter</taxon>
    </lineage>
</organism>
<evidence type="ECO:0000256" key="4">
    <source>
        <dbReference type="ARBA" id="ARBA00023136"/>
    </source>
</evidence>
<dbReference type="PROSITE" id="PS52015">
    <property type="entry name" value="TONB_CTD"/>
    <property type="match status" value="1"/>
</dbReference>
<dbReference type="CDD" id="cd07341">
    <property type="entry name" value="M56_BlaR1_MecR1_like"/>
    <property type="match status" value="1"/>
</dbReference>
<feature type="transmembrane region" description="Helical" evidence="5">
    <location>
        <begin position="314"/>
        <end position="334"/>
    </location>
</feature>
<feature type="transmembrane region" description="Helical" evidence="5">
    <location>
        <begin position="105"/>
        <end position="126"/>
    </location>
</feature>
<evidence type="ECO:0000256" key="1">
    <source>
        <dbReference type="ARBA" id="ARBA00004167"/>
    </source>
</evidence>
<evidence type="ECO:0000259" key="6">
    <source>
        <dbReference type="PROSITE" id="PS52015"/>
    </source>
</evidence>
<keyword evidence="8" id="KW-1185">Reference proteome</keyword>
<keyword evidence="3 5" id="KW-1133">Transmembrane helix</keyword>
<accession>A0A9X0QER0</accession>
<name>A0A9X0QER0_9BACT</name>